<reference evidence="2 3" key="1">
    <citation type="submission" date="2024-08" db="EMBL/GenBank/DDBJ databases">
        <authorList>
            <person name="Cucini C."/>
            <person name="Frati F."/>
        </authorList>
    </citation>
    <scope>NUCLEOTIDE SEQUENCE [LARGE SCALE GENOMIC DNA]</scope>
</reference>
<keyword evidence="1" id="KW-0472">Membrane</keyword>
<proteinExistence type="predicted"/>
<dbReference type="Proteomes" id="UP001642540">
    <property type="component" value="Unassembled WGS sequence"/>
</dbReference>
<feature type="transmembrane region" description="Helical" evidence="1">
    <location>
        <begin position="77"/>
        <end position="96"/>
    </location>
</feature>
<name>A0ABP1RYM8_9HEXA</name>
<evidence type="ECO:0000313" key="2">
    <source>
        <dbReference type="EMBL" id="CAL8138686.1"/>
    </source>
</evidence>
<comment type="caution">
    <text evidence="2">The sequence shown here is derived from an EMBL/GenBank/DDBJ whole genome shotgun (WGS) entry which is preliminary data.</text>
</comment>
<accession>A0ABP1RYM8</accession>
<dbReference type="EMBL" id="CAXLJM020000124">
    <property type="protein sequence ID" value="CAL8138686.1"/>
    <property type="molecule type" value="Genomic_DNA"/>
</dbReference>
<organism evidence="2 3">
    <name type="scientific">Orchesella dallaii</name>
    <dbReference type="NCBI Taxonomy" id="48710"/>
    <lineage>
        <taxon>Eukaryota</taxon>
        <taxon>Metazoa</taxon>
        <taxon>Ecdysozoa</taxon>
        <taxon>Arthropoda</taxon>
        <taxon>Hexapoda</taxon>
        <taxon>Collembola</taxon>
        <taxon>Entomobryomorpha</taxon>
        <taxon>Entomobryoidea</taxon>
        <taxon>Orchesellidae</taxon>
        <taxon>Orchesellinae</taxon>
        <taxon>Orchesella</taxon>
    </lineage>
</organism>
<keyword evidence="3" id="KW-1185">Reference proteome</keyword>
<evidence type="ECO:0000256" key="1">
    <source>
        <dbReference type="SAM" id="Phobius"/>
    </source>
</evidence>
<gene>
    <name evidence="2" type="ORF">ODALV1_LOCUS27482</name>
</gene>
<keyword evidence="1" id="KW-1133">Transmembrane helix</keyword>
<keyword evidence="1" id="KW-0812">Transmembrane</keyword>
<sequence>MFMMMEVNKYKCRLGWMAAKMDLDSGFPTGFSKLVDDTFMCCVGPFRYILDTEIKDLLNLEQNERETFRMKALKWKYIGFALQIFSFVIHTAELLGEMSSSRLVIL</sequence>
<protein>
    <submittedName>
        <fullName evidence="2">Uncharacterized protein</fullName>
    </submittedName>
</protein>
<evidence type="ECO:0000313" key="3">
    <source>
        <dbReference type="Proteomes" id="UP001642540"/>
    </source>
</evidence>